<organism evidence="1">
    <name type="scientific">uncultured Friedmanniella sp</name>
    <dbReference type="NCBI Taxonomy" id="335381"/>
    <lineage>
        <taxon>Bacteria</taxon>
        <taxon>Bacillati</taxon>
        <taxon>Actinomycetota</taxon>
        <taxon>Actinomycetes</taxon>
        <taxon>Propionibacteriales</taxon>
        <taxon>Nocardioidaceae</taxon>
        <taxon>Friedmanniella</taxon>
        <taxon>environmental samples</taxon>
    </lineage>
</organism>
<dbReference type="EMBL" id="CADCTS010000480">
    <property type="protein sequence ID" value="CAA9336683.1"/>
    <property type="molecule type" value="Genomic_DNA"/>
</dbReference>
<proteinExistence type="predicted"/>
<protein>
    <submittedName>
        <fullName evidence="1">Uncharacterized protein</fullName>
    </submittedName>
</protein>
<name>A0A6J4LS46_9ACTN</name>
<evidence type="ECO:0000313" key="1">
    <source>
        <dbReference type="EMBL" id="CAA9336683.1"/>
    </source>
</evidence>
<sequence>MVSRVVSLPVLAAAPAYRAWVLDATDEPAG</sequence>
<dbReference type="AlphaFoldDB" id="A0A6J4LS46"/>
<gene>
    <name evidence="1" type="ORF">AVDCRST_MAG48-3416</name>
</gene>
<accession>A0A6J4LS46</accession>
<reference evidence="1" key="1">
    <citation type="submission" date="2020-02" db="EMBL/GenBank/DDBJ databases">
        <authorList>
            <person name="Meier V. D."/>
        </authorList>
    </citation>
    <scope>NUCLEOTIDE SEQUENCE</scope>
    <source>
        <strain evidence="1">AVDCRST_MAG48</strain>
    </source>
</reference>